<dbReference type="EMBL" id="JAMZMK010008837">
    <property type="protein sequence ID" value="KAI7738281.1"/>
    <property type="molecule type" value="Genomic_DNA"/>
</dbReference>
<dbReference type="Proteomes" id="UP001206925">
    <property type="component" value="Unassembled WGS sequence"/>
</dbReference>
<proteinExistence type="predicted"/>
<evidence type="ECO:0000313" key="1">
    <source>
        <dbReference type="EMBL" id="KAI7738281.1"/>
    </source>
</evidence>
<accession>A0AAD5GFB9</accession>
<evidence type="ECO:0000313" key="2">
    <source>
        <dbReference type="Proteomes" id="UP001206925"/>
    </source>
</evidence>
<protein>
    <submittedName>
        <fullName evidence="1">Uncharacterized protein</fullName>
    </submittedName>
</protein>
<feature type="non-terminal residue" evidence="1">
    <location>
        <position position="74"/>
    </location>
</feature>
<gene>
    <name evidence="1" type="ORF">M8C21_024378</name>
</gene>
<reference evidence="1" key="1">
    <citation type="submission" date="2022-06" db="EMBL/GenBank/DDBJ databases">
        <title>Uncovering the hologenomic basis of an extraordinary plant invasion.</title>
        <authorList>
            <person name="Bieker V.C."/>
            <person name="Martin M.D."/>
            <person name="Gilbert T."/>
            <person name="Hodgins K."/>
            <person name="Battlay P."/>
            <person name="Petersen B."/>
            <person name="Wilson J."/>
        </authorList>
    </citation>
    <scope>NUCLEOTIDE SEQUENCE</scope>
    <source>
        <strain evidence="1">AA19_3_7</strain>
        <tissue evidence="1">Leaf</tissue>
    </source>
</reference>
<sequence>MAGRQAADYHRNRQSAAKTPLPVTVLMKSWPEQLLRCDQVFYHFPLYVHVFGAKRVFPDTLTGPRHTAPVPTRE</sequence>
<dbReference type="AlphaFoldDB" id="A0AAD5GFB9"/>
<name>A0AAD5GFB9_AMBAR</name>
<keyword evidence="2" id="KW-1185">Reference proteome</keyword>
<comment type="caution">
    <text evidence="1">The sequence shown here is derived from an EMBL/GenBank/DDBJ whole genome shotgun (WGS) entry which is preliminary data.</text>
</comment>
<organism evidence="1 2">
    <name type="scientific">Ambrosia artemisiifolia</name>
    <name type="common">Common ragweed</name>
    <dbReference type="NCBI Taxonomy" id="4212"/>
    <lineage>
        <taxon>Eukaryota</taxon>
        <taxon>Viridiplantae</taxon>
        <taxon>Streptophyta</taxon>
        <taxon>Embryophyta</taxon>
        <taxon>Tracheophyta</taxon>
        <taxon>Spermatophyta</taxon>
        <taxon>Magnoliopsida</taxon>
        <taxon>eudicotyledons</taxon>
        <taxon>Gunneridae</taxon>
        <taxon>Pentapetalae</taxon>
        <taxon>asterids</taxon>
        <taxon>campanulids</taxon>
        <taxon>Asterales</taxon>
        <taxon>Asteraceae</taxon>
        <taxon>Asteroideae</taxon>
        <taxon>Heliantheae alliance</taxon>
        <taxon>Heliantheae</taxon>
        <taxon>Ambrosia</taxon>
    </lineage>
</organism>